<evidence type="ECO:0000256" key="1">
    <source>
        <dbReference type="SAM" id="MobiDB-lite"/>
    </source>
</evidence>
<keyword evidence="3" id="KW-1185">Reference proteome</keyword>
<dbReference type="Proteomes" id="UP001056384">
    <property type="component" value="Chromosome 2"/>
</dbReference>
<name>A0A9Q9EH68_9PEZI</name>
<dbReference type="EMBL" id="CP099419">
    <property type="protein sequence ID" value="USW49679.1"/>
    <property type="molecule type" value="Genomic_DNA"/>
</dbReference>
<sequence length="295" mass="32433">MPAFSLLAKTQKPEDLYTTPSPPPKPTTPARRKAPPPKRQKVAAADHSPLPDLESTSEIVAPRRSKRQPVTKRTVDPLPTPPSTAPTTTSASLTCTVSPLPTLSILGEIISDELTHWMHHTSITSTFITYATLTTDSISSTVSSAKVKVQALRHILETLPLRYKALALSYSDPELIEPVVLSTELQALLESLQNQEDSIGEELKGRYDQKLFQSKKFRPNILNMEDEIRRLEEARMEELKGLMLMVEETKLAAEDGLVADEALKNLIEAMDEAGLSAAGLRSTRAASTDSWAPEE</sequence>
<evidence type="ECO:0000313" key="2">
    <source>
        <dbReference type="EMBL" id="USW49679.1"/>
    </source>
</evidence>
<proteinExistence type="predicted"/>
<organism evidence="2 3">
    <name type="scientific">Septoria linicola</name>
    <dbReference type="NCBI Taxonomy" id="215465"/>
    <lineage>
        <taxon>Eukaryota</taxon>
        <taxon>Fungi</taxon>
        <taxon>Dikarya</taxon>
        <taxon>Ascomycota</taxon>
        <taxon>Pezizomycotina</taxon>
        <taxon>Dothideomycetes</taxon>
        <taxon>Dothideomycetidae</taxon>
        <taxon>Mycosphaerellales</taxon>
        <taxon>Mycosphaerellaceae</taxon>
        <taxon>Septoria</taxon>
    </lineage>
</organism>
<protein>
    <submittedName>
        <fullName evidence="2">Uncharacterized protein</fullName>
    </submittedName>
</protein>
<accession>A0A9Q9EH68</accession>
<gene>
    <name evidence="2" type="ORF">Slin15195_G029980</name>
</gene>
<reference evidence="2" key="1">
    <citation type="submission" date="2022-06" db="EMBL/GenBank/DDBJ databases">
        <title>Complete genome sequences of two strains of the flax pathogen Septoria linicola.</title>
        <authorList>
            <person name="Lapalu N."/>
            <person name="Simon A."/>
            <person name="Demenou B."/>
            <person name="Paumier D."/>
            <person name="Guillot M.-P."/>
            <person name="Gout L."/>
            <person name="Valade R."/>
        </authorList>
    </citation>
    <scope>NUCLEOTIDE SEQUENCE</scope>
    <source>
        <strain evidence="2">SE15195</strain>
    </source>
</reference>
<feature type="compositionally biased region" description="Basic residues" evidence="1">
    <location>
        <begin position="30"/>
        <end position="41"/>
    </location>
</feature>
<evidence type="ECO:0000313" key="3">
    <source>
        <dbReference type="Proteomes" id="UP001056384"/>
    </source>
</evidence>
<dbReference type="OrthoDB" id="3643927at2759"/>
<feature type="region of interest" description="Disordered" evidence="1">
    <location>
        <begin position="1"/>
        <end position="93"/>
    </location>
</feature>
<dbReference type="AlphaFoldDB" id="A0A9Q9EH68"/>